<reference evidence="1 2" key="1">
    <citation type="submission" date="2018-05" db="EMBL/GenBank/DDBJ databases">
        <title>The Hungate 1000. A catalogue of reference genomes from the rumen microbiome.</title>
        <authorList>
            <person name="Kelly W."/>
        </authorList>
    </citation>
    <scope>NUCLEOTIDE SEQUENCE [LARGE SCALE GENOMIC DNA]</scope>
    <source>
        <strain evidence="1 2">SAb67</strain>
    </source>
</reference>
<organism evidence="1 2">
    <name type="scientific">Ruminococcus flavefaciens</name>
    <dbReference type="NCBI Taxonomy" id="1265"/>
    <lineage>
        <taxon>Bacteria</taxon>
        <taxon>Bacillati</taxon>
        <taxon>Bacillota</taxon>
        <taxon>Clostridia</taxon>
        <taxon>Eubacteriales</taxon>
        <taxon>Oscillospiraceae</taxon>
        <taxon>Ruminococcus</taxon>
    </lineage>
</organism>
<proteinExistence type="predicted"/>
<gene>
    <name evidence="1" type="ORF">IE37_03259</name>
</gene>
<dbReference type="RefSeq" id="WP_109727921.1">
    <property type="nucleotide sequence ID" value="NZ_QGDI01000017.1"/>
</dbReference>
<sequence length="348" mass="39148">MYCSRLSNLSSLLDKEEIEKLDRYFQSLIGDAKNCITVSKIIRVLGISSQSACKVLTECKKNHILRVNFSVRCPECGLLIYKSANLSNIPEEILCYNCDNEFVTTPENIEFLYSLIDDSLDDSVFIIGQQNYVNTSGKSVAQENTMDRIFQAGGVNEYLFHPTDEQYIALSNLYSRVMNAEGKKEKGDTLENLTIKLFNLCNVFKAAGIRTTTNQIDCFVRNKICLNYGIFQTIGSRIYIECKNENKKPLGSYISKLHSLISITNASGKGECIKFGIIVSKKSAPSTFKSNAVKYYLAQKIIIISICANEIKQLIEQKGNLLELIERKATEIMLDSTTDLVKNGLYDI</sequence>
<dbReference type="Proteomes" id="UP000245720">
    <property type="component" value="Unassembled WGS sequence"/>
</dbReference>
<dbReference type="OrthoDB" id="1958076at2"/>
<dbReference type="EMBL" id="QGDI01000017">
    <property type="protein sequence ID" value="PWJ09965.1"/>
    <property type="molecule type" value="Genomic_DNA"/>
</dbReference>
<comment type="caution">
    <text evidence="1">The sequence shown here is derived from an EMBL/GenBank/DDBJ whole genome shotgun (WGS) entry which is preliminary data.</text>
</comment>
<evidence type="ECO:0000313" key="2">
    <source>
        <dbReference type="Proteomes" id="UP000245720"/>
    </source>
</evidence>
<dbReference type="AlphaFoldDB" id="A0A315XT82"/>
<evidence type="ECO:0000313" key="1">
    <source>
        <dbReference type="EMBL" id="PWJ09965.1"/>
    </source>
</evidence>
<name>A0A315XT82_RUMFL</name>
<protein>
    <recommendedName>
        <fullName evidence="3">Restriction endonuclease</fullName>
    </recommendedName>
</protein>
<evidence type="ECO:0008006" key="3">
    <source>
        <dbReference type="Google" id="ProtNLM"/>
    </source>
</evidence>
<accession>A0A315XT82</accession>